<evidence type="ECO:0000259" key="3">
    <source>
        <dbReference type="Pfam" id="PF00759"/>
    </source>
</evidence>
<sequence length="610" mass="67692">MGWTDLVTTFLPLSCSGTASSQTSYNDENCSAFSNDPPNPTAAVSQEPEARLPLIEYECEERAICQAPPIISADLSAEEWQEAQTLAENIIGKINLNLSLNNIVSDVRAYALPEKAPIMLAAINILVNENEVNCLLHPCQLDALVTALQHSLEETSEVSPQYLGDLVPQINLAFDQAFYEQTLDLAAIFFRIQRAHDPENPFHGGLFSNDLVNCGGHLDAGDNNTYLYTEAPAMLALMFAYEQSGDQRFLEEAEYGARFLSGLVRTDGSMWSAVFSGYPPYSPTEESTRGEMRPLQNNMWGPTEWGASIAAALFVRCAAHQVGSSQYLKTAEDLGEPLMEGYAQDITAGDLGNNLQGFGALISYNLTLYQIRHDPFYLQRIESLTNEILSAQTCEGYFAFKDQIAFQDYVPHLFIESLYELSQFYREQGLANQASRIETCILSLARFLLSTTDHIYNRVRFLIDGESQMSVPLQPWMTGTNRGANSYILSSANVFAIAYQISGDPFYLQAAEDQLRWVFGRNPFGVSFFTGIGDNLSQYHARLAHDPVYQQIAANGAVPGGIVNGLAERWGSPYIDLAPFPKEPPSWQSNEVWLPHTAWFVLAATRLNSL</sequence>
<proteinExistence type="predicted"/>
<dbReference type="SUPFAM" id="SSF48208">
    <property type="entry name" value="Six-hairpin glycosidases"/>
    <property type="match status" value="1"/>
</dbReference>
<reference evidence="4 5" key="1">
    <citation type="submission" date="2017-09" db="EMBL/GenBank/DDBJ databases">
        <title>Depth-based differentiation of microbial function through sediment-hosted aquifers and enrichment of novel symbionts in the deep terrestrial subsurface.</title>
        <authorList>
            <person name="Probst A.J."/>
            <person name="Ladd B."/>
            <person name="Jarett J.K."/>
            <person name="Geller-Mcgrath D.E."/>
            <person name="Sieber C.M."/>
            <person name="Emerson J.B."/>
            <person name="Anantharaman K."/>
            <person name="Thomas B.C."/>
            <person name="Malmstrom R."/>
            <person name="Stieglmeier M."/>
            <person name="Klingl A."/>
            <person name="Woyke T."/>
            <person name="Ryan C.M."/>
            <person name="Banfield J.F."/>
        </authorList>
    </citation>
    <scope>NUCLEOTIDE SEQUENCE [LARGE SCALE GENOMIC DNA]</scope>
    <source>
        <strain evidence="4">CG08_land_8_20_14_0_20_45_16</strain>
    </source>
</reference>
<evidence type="ECO:0000313" key="5">
    <source>
        <dbReference type="Proteomes" id="UP000231343"/>
    </source>
</evidence>
<organism evidence="4 5">
    <name type="scientific">Candidatus Saganbacteria bacterium CG08_land_8_20_14_0_20_45_16</name>
    <dbReference type="NCBI Taxonomy" id="2014293"/>
    <lineage>
        <taxon>Bacteria</taxon>
        <taxon>Bacillati</taxon>
        <taxon>Saganbacteria</taxon>
    </lineage>
</organism>
<dbReference type="Pfam" id="PF00759">
    <property type="entry name" value="Glyco_hydro_9"/>
    <property type="match status" value="1"/>
</dbReference>
<dbReference type="InterPro" id="IPR001701">
    <property type="entry name" value="Glyco_hydro_9"/>
</dbReference>
<name>A0A2H0XZ44_UNCSA</name>
<evidence type="ECO:0000256" key="1">
    <source>
        <dbReference type="ARBA" id="ARBA00023277"/>
    </source>
</evidence>
<protein>
    <recommendedName>
        <fullName evidence="3">Glycoside hydrolase family 9 domain-containing protein</fullName>
    </recommendedName>
</protein>
<dbReference type="GO" id="GO:0004553">
    <property type="term" value="F:hydrolase activity, hydrolyzing O-glycosyl compounds"/>
    <property type="evidence" value="ECO:0007669"/>
    <property type="project" value="InterPro"/>
</dbReference>
<evidence type="ECO:0000313" key="4">
    <source>
        <dbReference type="EMBL" id="PIS29438.1"/>
    </source>
</evidence>
<dbReference type="AlphaFoldDB" id="A0A2H0XZ44"/>
<accession>A0A2H0XZ44</accession>
<dbReference type="Proteomes" id="UP000231343">
    <property type="component" value="Unassembled WGS sequence"/>
</dbReference>
<comment type="caution">
    <text evidence="4">The sequence shown here is derived from an EMBL/GenBank/DDBJ whole genome shotgun (WGS) entry which is preliminary data.</text>
</comment>
<keyword evidence="1" id="KW-0119">Carbohydrate metabolism</keyword>
<dbReference type="InterPro" id="IPR008928">
    <property type="entry name" value="6-hairpin_glycosidase_sf"/>
</dbReference>
<evidence type="ECO:0000256" key="2">
    <source>
        <dbReference type="ARBA" id="ARBA00023326"/>
    </source>
</evidence>
<dbReference type="InterPro" id="IPR012341">
    <property type="entry name" value="6hp_glycosidase-like_sf"/>
</dbReference>
<feature type="domain" description="Glycoside hydrolase family 9" evidence="3">
    <location>
        <begin position="179"/>
        <end position="603"/>
    </location>
</feature>
<dbReference type="GO" id="GO:0000272">
    <property type="term" value="P:polysaccharide catabolic process"/>
    <property type="evidence" value="ECO:0007669"/>
    <property type="project" value="UniProtKB-KW"/>
</dbReference>
<gene>
    <name evidence="4" type="ORF">COT42_05270</name>
</gene>
<dbReference type="EMBL" id="PEYM01000085">
    <property type="protein sequence ID" value="PIS29438.1"/>
    <property type="molecule type" value="Genomic_DNA"/>
</dbReference>
<dbReference type="Gene3D" id="1.50.10.10">
    <property type="match status" value="1"/>
</dbReference>
<keyword evidence="2" id="KW-0624">Polysaccharide degradation</keyword>